<accession>A0A314ZHP1</accession>
<dbReference type="AlphaFoldDB" id="A0A314ZHP1"/>
<evidence type="ECO:0000313" key="1">
    <source>
        <dbReference type="EMBL" id="PQQ18849.1"/>
    </source>
</evidence>
<reference evidence="1 2" key="1">
    <citation type="submission" date="2018-02" db="EMBL/GenBank/DDBJ databases">
        <title>Draft genome of wild Prunus yedoensis var. nudiflora.</title>
        <authorList>
            <person name="Baek S."/>
            <person name="Kim J.-H."/>
            <person name="Choi K."/>
            <person name="Kim G.-B."/>
            <person name="Cho A."/>
            <person name="Jang H."/>
            <person name="Shin C.-H."/>
            <person name="Yu H.-J."/>
            <person name="Mun J.-H."/>
        </authorList>
    </citation>
    <scope>NUCLEOTIDE SEQUENCE [LARGE SCALE GENOMIC DNA]</scope>
    <source>
        <strain evidence="2">cv. Jeju island</strain>
        <tissue evidence="1">Leaf</tissue>
    </source>
</reference>
<comment type="caution">
    <text evidence="1">The sequence shown here is derived from an EMBL/GenBank/DDBJ whole genome shotgun (WGS) entry which is preliminary data.</text>
</comment>
<name>A0A314ZHP1_PRUYE</name>
<sequence length="90" mass="9979">MSKQPLLLLIAGKPRLSVASRGFSPLTVSAALLFSTLCRCTPSSPLIAAHCHPKLQITQIENCPNECSCNFLGKRYVLNSYNIHRSYKCR</sequence>
<evidence type="ECO:0000313" key="2">
    <source>
        <dbReference type="Proteomes" id="UP000250321"/>
    </source>
</evidence>
<protein>
    <submittedName>
        <fullName evidence="1">Uncharacterized protein</fullName>
    </submittedName>
</protein>
<proteinExistence type="predicted"/>
<keyword evidence="2" id="KW-1185">Reference proteome</keyword>
<organism evidence="1 2">
    <name type="scientific">Prunus yedoensis var. nudiflora</name>
    <dbReference type="NCBI Taxonomy" id="2094558"/>
    <lineage>
        <taxon>Eukaryota</taxon>
        <taxon>Viridiplantae</taxon>
        <taxon>Streptophyta</taxon>
        <taxon>Embryophyta</taxon>
        <taxon>Tracheophyta</taxon>
        <taxon>Spermatophyta</taxon>
        <taxon>Magnoliopsida</taxon>
        <taxon>eudicotyledons</taxon>
        <taxon>Gunneridae</taxon>
        <taxon>Pentapetalae</taxon>
        <taxon>rosids</taxon>
        <taxon>fabids</taxon>
        <taxon>Rosales</taxon>
        <taxon>Rosaceae</taxon>
        <taxon>Amygdaloideae</taxon>
        <taxon>Amygdaleae</taxon>
        <taxon>Prunus</taxon>
    </lineage>
</organism>
<dbReference type="Proteomes" id="UP000250321">
    <property type="component" value="Unassembled WGS sequence"/>
</dbReference>
<gene>
    <name evidence="1" type="ORF">Pyn_40569</name>
</gene>
<dbReference type="EMBL" id="PJQY01000094">
    <property type="protein sequence ID" value="PQQ18849.1"/>
    <property type="molecule type" value="Genomic_DNA"/>
</dbReference>